<dbReference type="EMBL" id="CP061839">
    <property type="protein sequence ID" value="QOW60086.1"/>
    <property type="molecule type" value="Genomic_DNA"/>
</dbReference>
<gene>
    <name evidence="3" type="ORF">IFE08_09545</name>
</gene>
<evidence type="ECO:0000313" key="4">
    <source>
        <dbReference type="Proteomes" id="UP000593915"/>
    </source>
</evidence>
<name>A0A7S6WN04_9SPIR</name>
<feature type="transmembrane region" description="Helical" evidence="1">
    <location>
        <begin position="119"/>
        <end position="136"/>
    </location>
</feature>
<keyword evidence="1" id="KW-0812">Transmembrane</keyword>
<keyword evidence="1" id="KW-0472">Membrane</keyword>
<reference evidence="3 4" key="1">
    <citation type="submission" date="2020-09" db="EMBL/GenBank/DDBJ databases">
        <title>Characterization of Treponema spp. from bovine digital dermatitis in Korea.</title>
        <authorList>
            <person name="Espiritu H.M."/>
            <person name="Cho Y.I."/>
            <person name="Mamuad L."/>
        </authorList>
    </citation>
    <scope>NUCLEOTIDE SEQUENCE [LARGE SCALE GENOMIC DNA]</scope>
    <source>
        <strain evidence="3 4">KS1</strain>
    </source>
</reference>
<feature type="signal peptide" evidence="2">
    <location>
        <begin position="1"/>
        <end position="22"/>
    </location>
</feature>
<evidence type="ECO:0000256" key="2">
    <source>
        <dbReference type="SAM" id="SignalP"/>
    </source>
</evidence>
<accession>A0A7S6WN04</accession>
<protein>
    <recommendedName>
        <fullName evidence="5">Nickel transport protein</fullName>
    </recommendedName>
</protein>
<keyword evidence="2" id="KW-0732">Signal</keyword>
<organism evidence="3 4">
    <name type="scientific">Treponema pedis</name>
    <dbReference type="NCBI Taxonomy" id="409322"/>
    <lineage>
        <taxon>Bacteria</taxon>
        <taxon>Pseudomonadati</taxon>
        <taxon>Spirochaetota</taxon>
        <taxon>Spirochaetia</taxon>
        <taxon>Spirochaetales</taxon>
        <taxon>Treponemataceae</taxon>
        <taxon>Treponema</taxon>
    </lineage>
</organism>
<evidence type="ECO:0000313" key="3">
    <source>
        <dbReference type="EMBL" id="QOW60086.1"/>
    </source>
</evidence>
<feature type="chain" id="PRO_5033045190" description="Nickel transport protein" evidence="2">
    <location>
        <begin position="23"/>
        <end position="148"/>
    </location>
</feature>
<dbReference type="AlphaFoldDB" id="A0A7S6WN04"/>
<evidence type="ECO:0000256" key="1">
    <source>
        <dbReference type="SAM" id="Phobius"/>
    </source>
</evidence>
<keyword evidence="1" id="KW-1133">Transmembrane helix</keyword>
<dbReference type="Proteomes" id="UP000593915">
    <property type="component" value="Chromosome"/>
</dbReference>
<sequence>MKKNIFILLFCAACSVSLFAHAMFLDLIEPGVFKVEYDGGGFTPGTTVTLYSDGGTEEIQKGTVDENGLYRFDPKIEVVSAMAEDGAGHVAYWEPSYEESGEGSAKVLPTGKTKRPSKTLAVLTVLNTCALIYLFFEFRRFKKEKKNL</sequence>
<dbReference type="GeneID" id="301090764"/>
<evidence type="ECO:0008006" key="5">
    <source>
        <dbReference type="Google" id="ProtNLM"/>
    </source>
</evidence>
<proteinExistence type="predicted"/>
<dbReference type="RefSeq" id="WP_020966083.1">
    <property type="nucleotide sequence ID" value="NZ_CP061839.1"/>
</dbReference>